<proteinExistence type="predicted"/>
<organism evidence="1 2">
    <name type="scientific">Schaalia naturae</name>
    <dbReference type="NCBI Taxonomy" id="635203"/>
    <lineage>
        <taxon>Bacteria</taxon>
        <taxon>Bacillati</taxon>
        <taxon>Actinomycetota</taxon>
        <taxon>Actinomycetes</taxon>
        <taxon>Actinomycetales</taxon>
        <taxon>Actinomycetaceae</taxon>
        <taxon>Schaalia</taxon>
    </lineage>
</organism>
<comment type="caution">
    <text evidence="1">The sequence shown here is derived from an EMBL/GenBank/DDBJ whole genome shotgun (WGS) entry which is preliminary data.</text>
</comment>
<evidence type="ECO:0008006" key="3">
    <source>
        <dbReference type="Google" id="ProtNLM"/>
    </source>
</evidence>
<gene>
    <name evidence="1" type="ORF">ACFQWG_05055</name>
</gene>
<evidence type="ECO:0000313" key="1">
    <source>
        <dbReference type="EMBL" id="MFC7580579.1"/>
    </source>
</evidence>
<accession>A0ABW2SL33</accession>
<protein>
    <recommendedName>
        <fullName evidence="3">Transposase</fullName>
    </recommendedName>
</protein>
<dbReference type="EMBL" id="JBHTEF010000001">
    <property type="protein sequence ID" value="MFC7580579.1"/>
    <property type="molecule type" value="Genomic_DNA"/>
</dbReference>
<reference evidence="2" key="1">
    <citation type="journal article" date="2019" name="Int. J. Syst. Evol. Microbiol.">
        <title>The Global Catalogue of Microorganisms (GCM) 10K type strain sequencing project: providing services to taxonomists for standard genome sequencing and annotation.</title>
        <authorList>
            <consortium name="The Broad Institute Genomics Platform"/>
            <consortium name="The Broad Institute Genome Sequencing Center for Infectious Disease"/>
            <person name="Wu L."/>
            <person name="Ma J."/>
        </authorList>
    </citation>
    <scope>NUCLEOTIDE SEQUENCE [LARGE SCALE GENOMIC DNA]</scope>
    <source>
        <strain evidence="2">CCUG 56698</strain>
    </source>
</reference>
<evidence type="ECO:0000313" key="2">
    <source>
        <dbReference type="Proteomes" id="UP001596527"/>
    </source>
</evidence>
<dbReference type="RefSeq" id="WP_380972757.1">
    <property type="nucleotide sequence ID" value="NZ_JBHTEF010000001.1"/>
</dbReference>
<dbReference type="Proteomes" id="UP001596527">
    <property type="component" value="Unassembled WGS sequence"/>
</dbReference>
<sequence>MSTLIGAAVEVAEKKTEDVVTTTSTPPPVVDRDPIARLVGGAREQGASVDGEDGLLAQLTELVVKSALESAS</sequence>
<keyword evidence="2" id="KW-1185">Reference proteome</keyword>
<name>A0ABW2SL33_9ACTO</name>